<evidence type="ECO:0000256" key="1">
    <source>
        <dbReference type="ARBA" id="ARBA00022690"/>
    </source>
</evidence>
<evidence type="ECO:0000256" key="2">
    <source>
        <dbReference type="ARBA" id="ARBA00022704"/>
    </source>
</evidence>
<organism evidence="3 4">
    <name type="scientific">Odoribacter laneus YIT 12061</name>
    <dbReference type="NCBI Taxonomy" id="742817"/>
    <lineage>
        <taxon>Bacteria</taxon>
        <taxon>Pseudomonadati</taxon>
        <taxon>Bacteroidota</taxon>
        <taxon>Bacteroidia</taxon>
        <taxon>Bacteroidales</taxon>
        <taxon>Odoribacteraceae</taxon>
        <taxon>Odoribacter</taxon>
    </lineage>
</organism>
<proteinExistence type="predicted"/>
<evidence type="ECO:0000313" key="3">
    <source>
        <dbReference type="EMBL" id="EHP47148.1"/>
    </source>
</evidence>
<evidence type="ECO:0008006" key="5">
    <source>
        <dbReference type="Google" id="ProtNLM"/>
    </source>
</evidence>
<dbReference type="GeneID" id="98069321"/>
<sequence length="106" mass="12278">MKHRKIVKASEGGVFREELTVGGYLEVQMQFSGGTGFRWYATGSPESQKYLISSVVHPGHRPGEVNISRFVYMFPVYGNFILHFELKREWEKSPPKRRVQVYVKVV</sequence>
<gene>
    <name evidence="3" type="ORF">HMPREF9449_01755</name>
</gene>
<dbReference type="SUPFAM" id="SSF141066">
    <property type="entry name" value="ICP-like"/>
    <property type="match status" value="1"/>
</dbReference>
<name>H1DHL9_9BACT</name>
<keyword evidence="4" id="KW-1185">Reference proteome</keyword>
<dbReference type="Gene3D" id="2.60.40.2020">
    <property type="match status" value="1"/>
</dbReference>
<keyword evidence="1" id="KW-0646">Protease inhibitor</keyword>
<dbReference type="GO" id="GO:0004869">
    <property type="term" value="F:cysteine-type endopeptidase inhibitor activity"/>
    <property type="evidence" value="ECO:0007669"/>
    <property type="project" value="UniProtKB-KW"/>
</dbReference>
<dbReference type="EMBL" id="ADMC01000023">
    <property type="protein sequence ID" value="EHP47148.1"/>
    <property type="molecule type" value="Genomic_DNA"/>
</dbReference>
<comment type="caution">
    <text evidence="3">The sequence shown here is derived from an EMBL/GenBank/DDBJ whole genome shotgun (WGS) entry which is preliminary data.</text>
</comment>
<dbReference type="PATRIC" id="fig|742817.3.peg.1874"/>
<protein>
    <recommendedName>
        <fullName evidence="5">Proteinase inhibitor I42 chagasin domain-containing protein</fullName>
    </recommendedName>
</protein>
<keyword evidence="2" id="KW-0789">Thiol protease inhibitor</keyword>
<evidence type="ECO:0000313" key="4">
    <source>
        <dbReference type="Proteomes" id="UP000004892"/>
    </source>
</evidence>
<dbReference type="RefSeq" id="WP_009136903.1">
    <property type="nucleotide sequence ID" value="NZ_JH594596.1"/>
</dbReference>
<dbReference type="HOGENOM" id="CLU_2220488_0_0_10"/>
<dbReference type="Proteomes" id="UP000004892">
    <property type="component" value="Unassembled WGS sequence"/>
</dbReference>
<accession>H1DHL9</accession>
<dbReference type="AlphaFoldDB" id="H1DHL9"/>
<dbReference type="InterPro" id="IPR036331">
    <property type="entry name" value="Chagasin-like_sf"/>
</dbReference>
<reference evidence="3 4" key="1">
    <citation type="submission" date="2012-01" db="EMBL/GenBank/DDBJ databases">
        <title>The Genome Sequence of Odoribacter laneus YIT 12061.</title>
        <authorList>
            <consortium name="The Broad Institute Genome Sequencing Platform"/>
            <person name="Earl A."/>
            <person name="Ward D."/>
            <person name="Feldgarden M."/>
            <person name="Gevers D."/>
            <person name="Morotomi M."/>
            <person name="Young S.K."/>
            <person name="Zeng Q."/>
            <person name="Gargeya S."/>
            <person name="Fitzgerald M."/>
            <person name="Haas B."/>
            <person name="Abouelleil A."/>
            <person name="Alvarado L."/>
            <person name="Arachchi H.M."/>
            <person name="Berlin A."/>
            <person name="Chapman S.B."/>
            <person name="Gearin G."/>
            <person name="Goldberg J."/>
            <person name="Griggs A."/>
            <person name="Gujja S."/>
            <person name="Hansen M."/>
            <person name="Heiman D."/>
            <person name="Howarth C."/>
            <person name="Larimer J."/>
            <person name="Lui A."/>
            <person name="MacDonald P.J.P."/>
            <person name="McCowen C."/>
            <person name="Montmayeur A."/>
            <person name="Murphy C."/>
            <person name="Neiman D."/>
            <person name="Pearson M."/>
            <person name="Priest M."/>
            <person name="Roberts A."/>
            <person name="Saif S."/>
            <person name="Shea T."/>
            <person name="Sisk P."/>
            <person name="Stolte C."/>
            <person name="Sykes S."/>
            <person name="Wortman J."/>
            <person name="Nusbaum C."/>
            <person name="Birren B."/>
        </authorList>
    </citation>
    <scope>NUCLEOTIDE SEQUENCE [LARGE SCALE GENOMIC DNA]</scope>
    <source>
        <strain evidence="3 4">YIT 12061</strain>
    </source>
</reference>